<dbReference type="OrthoDB" id="3486565at2759"/>
<organism evidence="2 3">
    <name type="scientific">Fusarium duplospermum</name>
    <dbReference type="NCBI Taxonomy" id="1325734"/>
    <lineage>
        <taxon>Eukaryota</taxon>
        <taxon>Fungi</taxon>
        <taxon>Dikarya</taxon>
        <taxon>Ascomycota</taxon>
        <taxon>Pezizomycotina</taxon>
        <taxon>Sordariomycetes</taxon>
        <taxon>Hypocreomycetidae</taxon>
        <taxon>Hypocreales</taxon>
        <taxon>Nectriaceae</taxon>
        <taxon>Fusarium</taxon>
        <taxon>Fusarium solani species complex</taxon>
    </lineage>
</organism>
<comment type="caution">
    <text evidence="2">The sequence shown here is derived from an EMBL/GenBank/DDBJ whole genome shotgun (WGS) entry which is preliminary data.</text>
</comment>
<dbReference type="InterPro" id="IPR010730">
    <property type="entry name" value="HET"/>
</dbReference>
<proteinExistence type="predicted"/>
<reference evidence="2 3" key="1">
    <citation type="submission" date="2017-06" db="EMBL/GenBank/DDBJ databases">
        <title>Comparative genomic analysis of Ambrosia Fusariam Clade fungi.</title>
        <authorList>
            <person name="Stajich J.E."/>
            <person name="Carrillo J."/>
            <person name="Kijimoto T."/>
            <person name="Eskalen A."/>
            <person name="O'Donnell K."/>
            <person name="Kasson M."/>
        </authorList>
    </citation>
    <scope>NUCLEOTIDE SEQUENCE [LARGE SCALE GENOMIC DNA]</scope>
    <source>
        <strain evidence="2 3">NRRL62584</strain>
    </source>
</reference>
<dbReference type="Proteomes" id="UP000288168">
    <property type="component" value="Unassembled WGS sequence"/>
</dbReference>
<sequence length="603" mass="68537">MRQYIVWDCQLSEPLQNLLLTEWRYEGTCIRFQVETICPSSNILEFYESGLPADIPDLGIKFLPNSSYDIGIPTLELVPEYLEEMKTISIKESMPGPDNEDLKELIQTEIWPWIQNCESQHEQCTSNAAVAPTRLIDVGLYGAETVKLIQTNQKALEYIALSYCWGKGTANSKARTTSSNLQSRLNGILIKDLPATIQDAITVTRLMGVKYLWIDAICIVQSDGPNDPGDWATEAERMGDYYSGSLCCIAAQCAKSSTEGFLRARPLGRFKIEPVPVPFMEEIGQQRYVWALLLPSMDSPRWSSRIRQPLMERAWCLQERILSRRVLHWTLSGLFRECRITHPLIENDRSKKVDGELLRHNLLSLSKREALGQGWCELVCDYSRMKLSFDSDRMVAISGVATLLCRKHHDDYFYGAFRSSLGECLLWRSDYFSGKPNYPGWSWLSAMGEISFPTLFIANTRMELGIRQSLIRQVLPNPFPKSHGFANPGSRSDQKLEIEAPLVELELAEKSVPFHLQVKIPETSRLFAGWDCLYQGRPMEGRACGSGGVVDVLLLLRGKEYNGLVLEKKSEKEWERTGVITIRPDDESEMQCMDGFIRKVDLV</sequence>
<accession>A0A428PM25</accession>
<dbReference type="PANTHER" id="PTHR33112:SF16">
    <property type="entry name" value="HETEROKARYON INCOMPATIBILITY DOMAIN-CONTAINING PROTEIN"/>
    <property type="match status" value="1"/>
</dbReference>
<dbReference type="EMBL" id="NKCI01000115">
    <property type="protein sequence ID" value="RSL54108.1"/>
    <property type="molecule type" value="Genomic_DNA"/>
</dbReference>
<dbReference type="AlphaFoldDB" id="A0A428PM25"/>
<keyword evidence="3" id="KW-1185">Reference proteome</keyword>
<dbReference type="Pfam" id="PF06985">
    <property type="entry name" value="HET"/>
    <property type="match status" value="1"/>
</dbReference>
<dbReference type="PANTHER" id="PTHR33112">
    <property type="entry name" value="DOMAIN PROTEIN, PUTATIVE-RELATED"/>
    <property type="match status" value="1"/>
</dbReference>
<name>A0A428PM25_9HYPO</name>
<feature type="domain" description="Heterokaryon incompatibility" evidence="1">
    <location>
        <begin position="158"/>
        <end position="319"/>
    </location>
</feature>
<dbReference type="STRING" id="1325734.A0A428PM25"/>
<evidence type="ECO:0000313" key="3">
    <source>
        <dbReference type="Proteomes" id="UP000288168"/>
    </source>
</evidence>
<gene>
    <name evidence="2" type="ORF">CEP54_010056</name>
</gene>
<protein>
    <recommendedName>
        <fullName evidence="1">Heterokaryon incompatibility domain-containing protein</fullName>
    </recommendedName>
</protein>
<evidence type="ECO:0000313" key="2">
    <source>
        <dbReference type="EMBL" id="RSL54108.1"/>
    </source>
</evidence>
<evidence type="ECO:0000259" key="1">
    <source>
        <dbReference type="Pfam" id="PF06985"/>
    </source>
</evidence>